<sequence length="99" mass="10764">MSASDDDPVEELTRLFEDGPLSGLLDDTDVSPEEFVQDLIDAADETNTALEDLFIEFNESSPFPGSDILAEIGEEAQQSRKELLGMLRDAAEDAGGDRN</sequence>
<evidence type="ECO:0000313" key="2">
    <source>
        <dbReference type="EMBL" id="TSD13989.1"/>
    </source>
</evidence>
<keyword evidence="3" id="KW-1185">Reference proteome</keyword>
<name>A0A554N9G2_9EURY</name>
<gene>
    <name evidence="2" type="ORF">DP107_10125</name>
</gene>
<comment type="caution">
    <text evidence="2">The sequence shown here is derived from an EMBL/GenBank/DDBJ whole genome shotgun (WGS) entry which is preliminary data.</text>
</comment>
<dbReference type="InParanoid" id="A0A554N9G2"/>
<evidence type="ECO:0000313" key="3">
    <source>
        <dbReference type="Proteomes" id="UP000319894"/>
    </source>
</evidence>
<reference evidence="2 3" key="1">
    <citation type="submission" date="2018-06" db="EMBL/GenBank/DDBJ databases">
        <title>Natronomonas sp. F16-60 a new haloarchaeon isolated from a solar saltern of Isla Cristina, Huelva, Spain.</title>
        <authorList>
            <person name="Duran-Viseras A."/>
            <person name="Sanchez-Porro C."/>
            <person name="Ventosa A."/>
        </authorList>
    </citation>
    <scope>NUCLEOTIDE SEQUENCE [LARGE SCALE GENOMIC DNA]</scope>
    <source>
        <strain evidence="2 3">F16-60</strain>
    </source>
</reference>
<accession>A0A554N9G2</accession>
<protein>
    <submittedName>
        <fullName evidence="2">Uncharacterized protein</fullName>
    </submittedName>
</protein>
<dbReference type="Proteomes" id="UP000319894">
    <property type="component" value="Unassembled WGS sequence"/>
</dbReference>
<proteinExistence type="predicted"/>
<feature type="region of interest" description="Disordered" evidence="1">
    <location>
        <begin position="1"/>
        <end position="28"/>
    </location>
</feature>
<dbReference type="AlphaFoldDB" id="A0A554N9G2"/>
<dbReference type="EMBL" id="QMDX01000005">
    <property type="protein sequence ID" value="TSD13989.1"/>
    <property type="molecule type" value="Genomic_DNA"/>
</dbReference>
<feature type="compositionally biased region" description="Acidic residues" evidence="1">
    <location>
        <begin position="1"/>
        <end position="10"/>
    </location>
</feature>
<evidence type="ECO:0000256" key="1">
    <source>
        <dbReference type="SAM" id="MobiDB-lite"/>
    </source>
</evidence>
<organism evidence="2 3">
    <name type="scientific">Haloglomus irregulare</name>
    <dbReference type="NCBI Taxonomy" id="2234134"/>
    <lineage>
        <taxon>Archaea</taxon>
        <taxon>Methanobacteriati</taxon>
        <taxon>Methanobacteriota</taxon>
        <taxon>Stenosarchaea group</taxon>
        <taxon>Halobacteria</taxon>
        <taxon>Halobacteriales</taxon>
        <taxon>Natronomonadaceae</taxon>
        <taxon>Haloglomus</taxon>
    </lineage>
</organism>
<dbReference type="RefSeq" id="WP_144262040.1">
    <property type="nucleotide sequence ID" value="NZ_QMDX01000005.1"/>
</dbReference>